<dbReference type="AlphaFoldDB" id="A0A166I0I0"/>
<dbReference type="InterPro" id="IPR032675">
    <property type="entry name" value="LRR_dom_sf"/>
</dbReference>
<accession>A0A166I0I0</accession>
<keyword evidence="2" id="KW-1185">Reference proteome</keyword>
<protein>
    <submittedName>
        <fullName evidence="1">Uncharacterized protein</fullName>
    </submittedName>
</protein>
<dbReference type="Proteomes" id="UP000076532">
    <property type="component" value="Unassembled WGS sequence"/>
</dbReference>
<dbReference type="Gene3D" id="1.20.1280.50">
    <property type="match status" value="1"/>
</dbReference>
<organism evidence="1 2">
    <name type="scientific">Athelia psychrophila</name>
    <dbReference type="NCBI Taxonomy" id="1759441"/>
    <lineage>
        <taxon>Eukaryota</taxon>
        <taxon>Fungi</taxon>
        <taxon>Dikarya</taxon>
        <taxon>Basidiomycota</taxon>
        <taxon>Agaricomycotina</taxon>
        <taxon>Agaricomycetes</taxon>
        <taxon>Agaricomycetidae</taxon>
        <taxon>Atheliales</taxon>
        <taxon>Atheliaceae</taxon>
        <taxon>Athelia</taxon>
    </lineage>
</organism>
<evidence type="ECO:0000313" key="1">
    <source>
        <dbReference type="EMBL" id="KZP19429.1"/>
    </source>
</evidence>
<sequence length="505" mass="56552">MADDVPTSAPLVVQTFPDPSQAITIFPAQTSHANVGPPFSEDHCIPYLLVQLSCENGSDRHTARINRLPPEILSEIFLASLPEPNTRLSHYRDYLTQVLRITHVCGQWRSLGIATPRLWTYLQFIRSSPGVIAVAASWLERSGSQPITFVIRTDPVSFQRAVDLLAPHAARWKQAYIHWQRPRSQGHSPIPHSNITPQITSLPLLERLSITIYQNSGFPSIFRIAPKLRTLSIKHVGDIGEYSVPWKQLEHLTVDEVLLGNCLEMLEQSQDLLTLKIQYLQTRVGPGRLQLAISRPFADIPHICLAFLTTLEINSGSDGGNPLDRFFDHFTFPSLTQFYLRKTSWLAERTYLTLASMLSRSSTTTPLVRIALDIGLLFGRWDRLAEILRTTPHVANLELCGSDDDPARTANAFDVLTISDGRCLLPELHSLTYLPKNSVGNYNALATMIRSRREGEKRGTVSGLRSVLMESPVLAHETRRIKHSALTRLRRYAAEGLLSLPGLNG</sequence>
<name>A0A166I0I0_9AGAM</name>
<dbReference type="Gene3D" id="3.80.10.10">
    <property type="entry name" value="Ribonuclease Inhibitor"/>
    <property type="match status" value="1"/>
</dbReference>
<reference evidence="1 2" key="1">
    <citation type="journal article" date="2016" name="Mol. Biol. Evol.">
        <title>Comparative Genomics of Early-Diverging Mushroom-Forming Fungi Provides Insights into the Origins of Lignocellulose Decay Capabilities.</title>
        <authorList>
            <person name="Nagy L.G."/>
            <person name="Riley R."/>
            <person name="Tritt A."/>
            <person name="Adam C."/>
            <person name="Daum C."/>
            <person name="Floudas D."/>
            <person name="Sun H."/>
            <person name="Yadav J.S."/>
            <person name="Pangilinan J."/>
            <person name="Larsson K.H."/>
            <person name="Matsuura K."/>
            <person name="Barry K."/>
            <person name="Labutti K."/>
            <person name="Kuo R."/>
            <person name="Ohm R.A."/>
            <person name="Bhattacharya S.S."/>
            <person name="Shirouzu T."/>
            <person name="Yoshinaga Y."/>
            <person name="Martin F.M."/>
            <person name="Grigoriev I.V."/>
            <person name="Hibbett D.S."/>
        </authorList>
    </citation>
    <scope>NUCLEOTIDE SEQUENCE [LARGE SCALE GENOMIC DNA]</scope>
    <source>
        <strain evidence="1 2">CBS 109695</strain>
    </source>
</reference>
<proteinExistence type="predicted"/>
<dbReference type="SUPFAM" id="SSF52047">
    <property type="entry name" value="RNI-like"/>
    <property type="match status" value="1"/>
</dbReference>
<gene>
    <name evidence="1" type="ORF">FIBSPDRAFT_892807</name>
</gene>
<dbReference type="OrthoDB" id="3139566at2759"/>
<dbReference type="EMBL" id="KV417564">
    <property type="protein sequence ID" value="KZP19429.1"/>
    <property type="molecule type" value="Genomic_DNA"/>
</dbReference>
<evidence type="ECO:0000313" key="2">
    <source>
        <dbReference type="Proteomes" id="UP000076532"/>
    </source>
</evidence>